<protein>
    <submittedName>
        <fullName evidence="1">Uncharacterized protein</fullName>
    </submittedName>
</protein>
<keyword evidence="2" id="KW-1185">Reference proteome</keyword>
<proteinExistence type="predicted"/>
<dbReference type="Proteomes" id="UP001428817">
    <property type="component" value="Unassembled WGS sequence"/>
</dbReference>
<evidence type="ECO:0000313" key="1">
    <source>
        <dbReference type="EMBL" id="GAA5174802.1"/>
    </source>
</evidence>
<sequence length="108" mass="12186">MTEPVPAMLDCPHCGRPTEHELRYAGRLLVSSGCTVCGRSIDLDVRRRYVADLAGRIRSKPRRLVRRLRRHPVAFSAGLPRSTAAKPLRVYEEIKLVLAAAERARRRG</sequence>
<organism evidence="1 2">
    <name type="scientific">Pseudonocardia eucalypti</name>
    <dbReference type="NCBI Taxonomy" id="648755"/>
    <lineage>
        <taxon>Bacteria</taxon>
        <taxon>Bacillati</taxon>
        <taxon>Actinomycetota</taxon>
        <taxon>Actinomycetes</taxon>
        <taxon>Pseudonocardiales</taxon>
        <taxon>Pseudonocardiaceae</taxon>
        <taxon>Pseudonocardia</taxon>
    </lineage>
</organism>
<evidence type="ECO:0000313" key="2">
    <source>
        <dbReference type="Proteomes" id="UP001428817"/>
    </source>
</evidence>
<gene>
    <name evidence="1" type="ORF">GCM10023321_79490</name>
</gene>
<comment type="caution">
    <text evidence="1">The sequence shown here is derived from an EMBL/GenBank/DDBJ whole genome shotgun (WGS) entry which is preliminary data.</text>
</comment>
<name>A0ABP9RCV8_9PSEU</name>
<dbReference type="RefSeq" id="WP_345703528.1">
    <property type="nucleotide sequence ID" value="NZ_BAABJP010000062.1"/>
</dbReference>
<dbReference type="EMBL" id="BAABJP010000062">
    <property type="protein sequence ID" value="GAA5174802.1"/>
    <property type="molecule type" value="Genomic_DNA"/>
</dbReference>
<accession>A0ABP9RCV8</accession>
<reference evidence="2" key="1">
    <citation type="journal article" date="2019" name="Int. J. Syst. Evol. Microbiol.">
        <title>The Global Catalogue of Microorganisms (GCM) 10K type strain sequencing project: providing services to taxonomists for standard genome sequencing and annotation.</title>
        <authorList>
            <consortium name="The Broad Institute Genomics Platform"/>
            <consortium name="The Broad Institute Genome Sequencing Center for Infectious Disease"/>
            <person name="Wu L."/>
            <person name="Ma J."/>
        </authorList>
    </citation>
    <scope>NUCLEOTIDE SEQUENCE [LARGE SCALE GENOMIC DNA]</scope>
    <source>
        <strain evidence="2">JCM 18303</strain>
    </source>
</reference>